<dbReference type="Gene3D" id="3.40.630.10">
    <property type="entry name" value="Zn peptidases"/>
    <property type="match status" value="1"/>
</dbReference>
<gene>
    <name evidence="7" type="ORF">HNR02_003923</name>
</gene>
<evidence type="ECO:0000256" key="2">
    <source>
        <dbReference type="ARBA" id="ARBA00006247"/>
    </source>
</evidence>
<sequence length="368" mass="37929">MTDALALTRALTAVDTVGHAETAALEVVAPLLADAGFRTEVFEHEPGRGTLVAEWETGHDTPPLCLSGHVDTVPLGGARWQRDPFAGETDGDRLYGRGVSDMKAGVAAIVTAAVTVARSRSRRSGLRLVLTAAEETGSQGARFVAGRLGRSGPLVIAEPTANVAFHGHKGALWLEALATGVTAHGSMPHLGDNAVVKLAGAVSRLAGHRFDVEPHPVMGPPTLNVGTFTGGLNTNSVPDRAVATADVRTVAGQDHGELLRALAAVAGEGVAVTPLIDLPPVWTDPGDEWAASASAIARQVTGAGEEVATATYFTDASVLTPALGGVPTLICGPGQPEQAHVTDEWCSITRLAESVEILTRIGAEWCGI</sequence>
<dbReference type="InterPro" id="IPR050072">
    <property type="entry name" value="Peptidase_M20A"/>
</dbReference>
<keyword evidence="3" id="KW-0479">Metal-binding</keyword>
<accession>A0A853B6H9</accession>
<dbReference type="SUPFAM" id="SSF53187">
    <property type="entry name" value="Zn-dependent exopeptidases"/>
    <property type="match status" value="1"/>
</dbReference>
<organism evidence="7 8">
    <name type="scientific">Amycolatopsis endophytica</name>
    <dbReference type="NCBI Taxonomy" id="860233"/>
    <lineage>
        <taxon>Bacteria</taxon>
        <taxon>Bacillati</taxon>
        <taxon>Actinomycetota</taxon>
        <taxon>Actinomycetes</taxon>
        <taxon>Pseudonocardiales</taxon>
        <taxon>Pseudonocardiaceae</taxon>
        <taxon>Amycolatopsis</taxon>
    </lineage>
</organism>
<evidence type="ECO:0000256" key="4">
    <source>
        <dbReference type="ARBA" id="ARBA00022801"/>
    </source>
</evidence>
<dbReference type="Pfam" id="PF07687">
    <property type="entry name" value="M20_dimer"/>
    <property type="match status" value="1"/>
</dbReference>
<dbReference type="SUPFAM" id="SSF55031">
    <property type="entry name" value="Bacterial exopeptidase dimerisation domain"/>
    <property type="match status" value="1"/>
</dbReference>
<protein>
    <submittedName>
        <fullName evidence="7">Succinyl-diaminopimelate desuccinylase</fullName>
        <ecNumber evidence="7">3.5.1.18</ecNumber>
    </submittedName>
</protein>
<dbReference type="GO" id="GO:0009014">
    <property type="term" value="F:succinyl-diaminopimelate desuccinylase activity"/>
    <property type="evidence" value="ECO:0007669"/>
    <property type="project" value="UniProtKB-EC"/>
</dbReference>
<dbReference type="Proteomes" id="UP000549616">
    <property type="component" value="Unassembled WGS sequence"/>
</dbReference>
<evidence type="ECO:0000256" key="5">
    <source>
        <dbReference type="ARBA" id="ARBA00022833"/>
    </source>
</evidence>
<dbReference type="Pfam" id="PF01546">
    <property type="entry name" value="Peptidase_M20"/>
    <property type="match status" value="1"/>
</dbReference>
<dbReference type="InterPro" id="IPR011650">
    <property type="entry name" value="Peptidase_M20_dimer"/>
</dbReference>
<keyword evidence="4 7" id="KW-0378">Hydrolase</keyword>
<dbReference type="PANTHER" id="PTHR43808">
    <property type="entry name" value="ACETYLORNITHINE DEACETYLASE"/>
    <property type="match status" value="1"/>
</dbReference>
<dbReference type="GO" id="GO:0046872">
    <property type="term" value="F:metal ion binding"/>
    <property type="evidence" value="ECO:0007669"/>
    <property type="project" value="UniProtKB-KW"/>
</dbReference>
<dbReference type="CDD" id="cd08659">
    <property type="entry name" value="M20_ArgE_DapE-like"/>
    <property type="match status" value="1"/>
</dbReference>
<evidence type="ECO:0000313" key="8">
    <source>
        <dbReference type="Proteomes" id="UP000549616"/>
    </source>
</evidence>
<keyword evidence="5" id="KW-0862">Zinc</keyword>
<comment type="cofactor">
    <cofactor evidence="1">
        <name>Zn(2+)</name>
        <dbReference type="ChEBI" id="CHEBI:29105"/>
    </cofactor>
</comment>
<comment type="caution">
    <text evidence="7">The sequence shown here is derived from an EMBL/GenBank/DDBJ whole genome shotgun (WGS) entry which is preliminary data.</text>
</comment>
<keyword evidence="8" id="KW-1185">Reference proteome</keyword>
<evidence type="ECO:0000313" key="7">
    <source>
        <dbReference type="EMBL" id="NYI90600.1"/>
    </source>
</evidence>
<proteinExistence type="inferred from homology"/>
<reference evidence="7 8" key="1">
    <citation type="submission" date="2020-07" db="EMBL/GenBank/DDBJ databases">
        <title>Sequencing the genomes of 1000 actinobacteria strains.</title>
        <authorList>
            <person name="Klenk H.-P."/>
        </authorList>
    </citation>
    <scope>NUCLEOTIDE SEQUENCE [LARGE SCALE GENOMIC DNA]</scope>
    <source>
        <strain evidence="7 8">DSM 104006</strain>
    </source>
</reference>
<dbReference type="InterPro" id="IPR036264">
    <property type="entry name" value="Bact_exopeptidase_dim_dom"/>
</dbReference>
<evidence type="ECO:0000256" key="1">
    <source>
        <dbReference type="ARBA" id="ARBA00001947"/>
    </source>
</evidence>
<dbReference type="Gene3D" id="3.30.70.360">
    <property type="match status" value="1"/>
</dbReference>
<feature type="domain" description="Peptidase M20 dimerisation" evidence="6">
    <location>
        <begin position="167"/>
        <end position="267"/>
    </location>
</feature>
<dbReference type="EC" id="3.5.1.18" evidence="7"/>
<dbReference type="PANTHER" id="PTHR43808:SF8">
    <property type="entry name" value="PEPTIDASE M20 DIMERISATION DOMAIN-CONTAINING PROTEIN"/>
    <property type="match status" value="1"/>
</dbReference>
<comment type="similarity">
    <text evidence="2">Belongs to the peptidase M20A family.</text>
</comment>
<dbReference type="EMBL" id="JACCFK010000001">
    <property type="protein sequence ID" value="NYI90600.1"/>
    <property type="molecule type" value="Genomic_DNA"/>
</dbReference>
<dbReference type="InterPro" id="IPR002933">
    <property type="entry name" value="Peptidase_M20"/>
</dbReference>
<evidence type="ECO:0000256" key="3">
    <source>
        <dbReference type="ARBA" id="ARBA00022723"/>
    </source>
</evidence>
<dbReference type="RefSeq" id="WP_179774605.1">
    <property type="nucleotide sequence ID" value="NZ_JACCFK010000001.1"/>
</dbReference>
<name>A0A853B6H9_9PSEU</name>
<dbReference type="AlphaFoldDB" id="A0A853B6H9"/>
<evidence type="ECO:0000259" key="6">
    <source>
        <dbReference type="Pfam" id="PF07687"/>
    </source>
</evidence>